<dbReference type="RefSeq" id="WP_238308138.1">
    <property type="nucleotide sequence ID" value="NZ_BPRE01000008.1"/>
</dbReference>
<name>A0ABQ4UVQ5_9HYPH</name>
<keyword evidence="3" id="KW-1185">Reference proteome</keyword>
<evidence type="ECO:0008006" key="4">
    <source>
        <dbReference type="Google" id="ProtNLM"/>
    </source>
</evidence>
<comment type="caution">
    <text evidence="2">The sequence shown here is derived from an EMBL/GenBank/DDBJ whole genome shotgun (WGS) entry which is preliminary data.</text>
</comment>
<evidence type="ECO:0000256" key="1">
    <source>
        <dbReference type="SAM" id="MobiDB-lite"/>
    </source>
</evidence>
<protein>
    <recommendedName>
        <fullName evidence="4">Flagellar motor protein MotB</fullName>
    </recommendedName>
</protein>
<reference evidence="2" key="2">
    <citation type="submission" date="2021-08" db="EMBL/GenBank/DDBJ databases">
        <authorList>
            <person name="Tani A."/>
            <person name="Ola A."/>
            <person name="Ogura Y."/>
            <person name="Katsura K."/>
            <person name="Hayashi T."/>
        </authorList>
    </citation>
    <scope>NUCLEOTIDE SEQUENCE</scope>
    <source>
        <strain evidence="2">DSM 14458</strain>
    </source>
</reference>
<sequence length="651" mass="67898">MSLPSPFPWIRTRFGWLAGLPALGLVGVATAYLAVPSIEDQIARAAAEVARGTGDGQPEPWLRVSVQGRDVVAAGEAPHAPDREAALGRLAGIQGARRLIDRTGLIEEASPFVWTVERPAIDRLESAGSRPAEIGAFELAQRLKPALPRAATLEDRTRAARGAPPDFPDAAAYAVERLGDLTTGSVATVNDTVISFRGEAASLAAYDAVRTALAHPPEGFSLGSVEILPPVVADLRLTVERRPDGSLELGGHVASPEAREAIRAAAAETADGGAVDDRMQDARGARLDGPTLAAHLLKIAALLHEGRVAYEQGRVSVSGKALDDGAVGEIEALLREGLPSGIEAGTIALTARPIVPYILRIRRGAEAVALSGHLPDRATREILLNRAQIRLFRESVQDRSRLAPGAPAGFAAAVATGLDALMTLASGEVTLTGTSLRLSGTSLYPEAAARLPRTLSAAMPAGWTATVSVSSGEPVVRLDPQECGRRLAERVAGHPLRFAPGSTALAADFYPVLDAVAALARDCPSERIEIVGHLDAPNAKPAEADPVAAEAARESAPKPKPASPRKDAKPAQGDKKDDKKGGKTEKVEAKPPQADKPDIAPSETGTDLARARALAVIDYLQKAGVPLDRASIAEGAVPLTERQGIGLALRS</sequence>
<organism evidence="2 3">
    <name type="scientific">Methylorubrum suomiense</name>
    <dbReference type="NCBI Taxonomy" id="144191"/>
    <lineage>
        <taxon>Bacteria</taxon>
        <taxon>Pseudomonadati</taxon>
        <taxon>Pseudomonadota</taxon>
        <taxon>Alphaproteobacteria</taxon>
        <taxon>Hyphomicrobiales</taxon>
        <taxon>Methylobacteriaceae</taxon>
        <taxon>Methylorubrum</taxon>
    </lineage>
</organism>
<dbReference type="Gene3D" id="3.30.1330.60">
    <property type="entry name" value="OmpA-like domain"/>
    <property type="match status" value="1"/>
</dbReference>
<dbReference type="InterPro" id="IPR036737">
    <property type="entry name" value="OmpA-like_sf"/>
</dbReference>
<evidence type="ECO:0000313" key="2">
    <source>
        <dbReference type="EMBL" id="GJE76381.1"/>
    </source>
</evidence>
<feature type="region of interest" description="Disordered" evidence="1">
    <location>
        <begin position="537"/>
        <end position="606"/>
    </location>
</feature>
<dbReference type="Gene3D" id="3.40.1520.20">
    <property type="match status" value="3"/>
</dbReference>
<feature type="compositionally biased region" description="Low complexity" evidence="1">
    <location>
        <begin position="539"/>
        <end position="550"/>
    </location>
</feature>
<dbReference type="SUPFAM" id="SSF103088">
    <property type="entry name" value="OmpA-like"/>
    <property type="match status" value="1"/>
</dbReference>
<accession>A0ABQ4UVQ5</accession>
<feature type="compositionally biased region" description="Basic and acidic residues" evidence="1">
    <location>
        <begin position="564"/>
        <end position="598"/>
    </location>
</feature>
<proteinExistence type="predicted"/>
<reference evidence="2" key="1">
    <citation type="journal article" date="2021" name="Front. Microbiol.">
        <title>Comprehensive Comparative Genomics and Phenotyping of Methylobacterium Species.</title>
        <authorList>
            <person name="Alessa O."/>
            <person name="Ogura Y."/>
            <person name="Fujitani Y."/>
            <person name="Takami H."/>
            <person name="Hayashi T."/>
            <person name="Sahin N."/>
            <person name="Tani A."/>
        </authorList>
    </citation>
    <scope>NUCLEOTIDE SEQUENCE</scope>
    <source>
        <strain evidence="2">DSM 14458</strain>
    </source>
</reference>
<dbReference type="EMBL" id="BPRE01000008">
    <property type="protein sequence ID" value="GJE76381.1"/>
    <property type="molecule type" value="Genomic_DNA"/>
</dbReference>
<evidence type="ECO:0000313" key="3">
    <source>
        <dbReference type="Proteomes" id="UP001055093"/>
    </source>
</evidence>
<gene>
    <name evidence="2" type="ORF">BGCPKDLD_2973</name>
</gene>
<dbReference type="Proteomes" id="UP001055093">
    <property type="component" value="Unassembled WGS sequence"/>
</dbReference>